<accession>A0A3A1QRD0</accession>
<dbReference type="RefSeq" id="WP_119548724.1">
    <property type="nucleotide sequence ID" value="NZ_QXIR01000030.1"/>
</dbReference>
<organism evidence="2 3">
    <name type="scientific">Bacillus salacetis</name>
    <dbReference type="NCBI Taxonomy" id="2315464"/>
    <lineage>
        <taxon>Bacteria</taxon>
        <taxon>Bacillati</taxon>
        <taxon>Bacillota</taxon>
        <taxon>Bacilli</taxon>
        <taxon>Bacillales</taxon>
        <taxon>Bacillaceae</taxon>
        <taxon>Bacillus</taxon>
    </lineage>
</organism>
<proteinExistence type="predicted"/>
<keyword evidence="1" id="KW-0472">Membrane</keyword>
<evidence type="ECO:0000313" key="3">
    <source>
        <dbReference type="Proteomes" id="UP000265801"/>
    </source>
</evidence>
<dbReference type="Proteomes" id="UP000265801">
    <property type="component" value="Unassembled WGS sequence"/>
</dbReference>
<comment type="caution">
    <text evidence="2">The sequence shown here is derived from an EMBL/GenBank/DDBJ whole genome shotgun (WGS) entry which is preliminary data.</text>
</comment>
<keyword evidence="1" id="KW-0812">Transmembrane</keyword>
<keyword evidence="3" id="KW-1185">Reference proteome</keyword>
<dbReference type="AlphaFoldDB" id="A0A3A1QRD0"/>
<name>A0A3A1QRD0_9BACI</name>
<dbReference type="EMBL" id="QXIR01000030">
    <property type="protein sequence ID" value="RIW29694.1"/>
    <property type="molecule type" value="Genomic_DNA"/>
</dbReference>
<keyword evidence="1" id="KW-1133">Transmembrane helix</keyword>
<evidence type="ECO:0000256" key="1">
    <source>
        <dbReference type="SAM" id="Phobius"/>
    </source>
</evidence>
<reference evidence="2 3" key="1">
    <citation type="submission" date="2018-09" db="EMBL/GenBank/DDBJ databases">
        <title>Bacillus saliacetes sp. nov., isolated from Thai shrimp paste (Ka-pi).</title>
        <authorList>
            <person name="Daroonpunt R."/>
            <person name="Tanasupawat S."/>
            <person name="Yiamsombut S."/>
        </authorList>
    </citation>
    <scope>NUCLEOTIDE SEQUENCE [LARGE SCALE GENOMIC DNA]</scope>
    <source>
        <strain evidence="2 3">SKP7-4</strain>
    </source>
</reference>
<feature type="transmembrane region" description="Helical" evidence="1">
    <location>
        <begin position="25"/>
        <end position="44"/>
    </location>
</feature>
<gene>
    <name evidence="2" type="ORF">D3H55_18115</name>
</gene>
<sequence length="92" mass="10521">MKEFEGLMASILAGILPFLKNKKAVFAYIVAFGKIPGAGLFPCAQRFYSRKRTNSSFFSFSRGGFYDDIPGYSLKFILKFILNSNKVYERRQ</sequence>
<evidence type="ECO:0000313" key="2">
    <source>
        <dbReference type="EMBL" id="RIW29694.1"/>
    </source>
</evidence>
<protein>
    <submittedName>
        <fullName evidence="2">Uncharacterized protein</fullName>
    </submittedName>
</protein>